<feature type="repeat" description="WD" evidence="3">
    <location>
        <begin position="156"/>
        <end position="197"/>
    </location>
</feature>
<dbReference type="InterPro" id="IPR001680">
    <property type="entry name" value="WD40_rpt"/>
</dbReference>
<dbReference type="EMBL" id="HG721241">
    <property type="protein sequence ID" value="CDJ60068.1"/>
    <property type="molecule type" value="Genomic_DNA"/>
</dbReference>
<dbReference type="PRINTS" id="PR00320">
    <property type="entry name" value="GPROTEINBRPT"/>
</dbReference>
<keyword evidence="5" id="KW-1185">Reference proteome</keyword>
<dbReference type="InterPro" id="IPR037190">
    <property type="entry name" value="LIS1_N"/>
</dbReference>
<organism evidence="4 5">
    <name type="scientific">Eimeria maxima</name>
    <name type="common">Coccidian parasite</name>
    <dbReference type="NCBI Taxonomy" id="5804"/>
    <lineage>
        <taxon>Eukaryota</taxon>
        <taxon>Sar</taxon>
        <taxon>Alveolata</taxon>
        <taxon>Apicomplexa</taxon>
        <taxon>Conoidasida</taxon>
        <taxon>Coccidia</taxon>
        <taxon>Eucoccidiorida</taxon>
        <taxon>Eimeriorina</taxon>
        <taxon>Eimeriidae</taxon>
        <taxon>Eimeria</taxon>
    </lineage>
</organism>
<name>U6MAJ9_EIMMA</name>
<dbReference type="PROSITE" id="PS50082">
    <property type="entry name" value="WD_REPEATS_2"/>
    <property type="match status" value="5"/>
</dbReference>
<gene>
    <name evidence="4" type="ORF">EMWEY_00000610</name>
</gene>
<reference evidence="4" key="1">
    <citation type="submission" date="2013-10" db="EMBL/GenBank/DDBJ databases">
        <title>Genomic analysis of the causative agents of coccidiosis in chickens.</title>
        <authorList>
            <person name="Reid A.J."/>
            <person name="Blake D."/>
            <person name="Billington K."/>
            <person name="Browne H."/>
            <person name="Dunn M."/>
            <person name="Hung S."/>
            <person name="Kawahara F."/>
            <person name="Miranda-Saavedra D."/>
            <person name="Mourier T."/>
            <person name="Nagra H."/>
            <person name="Otto T.D."/>
            <person name="Rawlings N."/>
            <person name="Sanchez A."/>
            <person name="Sanders M."/>
            <person name="Subramaniam C."/>
            <person name="Tay Y."/>
            <person name="Dear P."/>
            <person name="Doerig C."/>
            <person name="Gruber A."/>
            <person name="Parkinson J."/>
            <person name="Shirley M."/>
            <person name="Wan K.L."/>
            <person name="Berriman M."/>
            <person name="Tomley F."/>
            <person name="Pain A."/>
        </authorList>
    </citation>
    <scope>NUCLEOTIDE SEQUENCE [LARGE SCALE GENOMIC DNA]</scope>
    <source>
        <strain evidence="4">Weybridge</strain>
    </source>
</reference>
<dbReference type="Proteomes" id="UP000030763">
    <property type="component" value="Unassembled WGS sequence"/>
</dbReference>
<feature type="repeat" description="WD" evidence="3">
    <location>
        <begin position="254"/>
        <end position="276"/>
    </location>
</feature>
<dbReference type="SUPFAM" id="SSF50978">
    <property type="entry name" value="WD40 repeat-like"/>
    <property type="match status" value="1"/>
</dbReference>
<evidence type="ECO:0000256" key="3">
    <source>
        <dbReference type="PROSITE-ProRule" id="PRU00221"/>
    </source>
</evidence>
<feature type="repeat" description="WD" evidence="3">
    <location>
        <begin position="420"/>
        <end position="461"/>
    </location>
</feature>
<dbReference type="Gene3D" id="2.130.10.10">
    <property type="entry name" value="YVTN repeat-like/Quinoprotein amine dehydrogenase"/>
    <property type="match status" value="3"/>
</dbReference>
<dbReference type="InterPro" id="IPR020472">
    <property type="entry name" value="WD40_PAC1"/>
</dbReference>
<dbReference type="InterPro" id="IPR019775">
    <property type="entry name" value="WD40_repeat_CS"/>
</dbReference>
<keyword evidence="2" id="KW-0677">Repeat</keyword>
<protein>
    <submittedName>
        <fullName evidence="4">WD-40 repeat protein, putative</fullName>
    </submittedName>
</protein>
<dbReference type="Gene3D" id="1.20.960.30">
    <property type="match status" value="1"/>
</dbReference>
<dbReference type="SUPFAM" id="SSF109925">
    <property type="entry name" value="Lissencephaly-1 protein (Lis-1, PAF-AH alpha) N-terminal domain"/>
    <property type="match status" value="1"/>
</dbReference>
<reference evidence="4" key="2">
    <citation type="submission" date="2013-10" db="EMBL/GenBank/DDBJ databases">
        <authorList>
            <person name="Aslett M."/>
        </authorList>
    </citation>
    <scope>NUCLEOTIDE SEQUENCE [LARGE SCALE GENOMIC DNA]</scope>
    <source>
        <strain evidence="4">Weybridge</strain>
    </source>
</reference>
<dbReference type="VEuPathDB" id="ToxoDB:EMWEY_00000610"/>
<accession>U6MAJ9</accession>
<dbReference type="GeneID" id="25334047"/>
<evidence type="ECO:0000313" key="5">
    <source>
        <dbReference type="Proteomes" id="UP000030763"/>
    </source>
</evidence>
<sequence>MALRARQEQQLHLAIALYLESKFPETHKAFEREAHIDFSAATSSTRGEEKFDSETLPKRWAATARLQARVTVLQHQLQQQGQQLNLFTTAAAGSGSKEAAGLPSPKPSSVISAQRQPLICCAFHPLLPQLLAGADDGNVRVIVIEGSSTAAASRTFKAHNASVTGLAFDSSGRWLATCSTDMTIRLFDVQTSYTLKQTLRGHNDSVSAVAFLCLSQSSKIPVGSRPLHLRNGGSLAREAEGAAAAVSADASPCIVSCSRDGSVKLWDAESGLCLKTFTATDASGGWGAAGSGGGSWVRCLCVPEAKLKPAPFFASGGNDQRVVIWRPDFSSAVRELVGHEHVVESVIFATEAMLRYMHRHRKAPPPLPASMLDMKAMADAEREGNDTHVLRLAGLVLISSSRDKTIKIWDVIGGSCMQTLIGHDNWVRHVVVHPTGEHIISCSDDRSIRTWNILTGDCERTIENAHSQFVTSLAYDLKTDVLASVSLDATAKLWPCRDSCGKEATKEDANALPELKART</sequence>
<dbReference type="PROSITE" id="PS50294">
    <property type="entry name" value="WD_REPEATS_REGION"/>
    <property type="match status" value="2"/>
</dbReference>
<feature type="repeat" description="WD" evidence="3">
    <location>
        <begin position="397"/>
        <end position="419"/>
    </location>
</feature>
<evidence type="ECO:0000313" key="4">
    <source>
        <dbReference type="EMBL" id="CDJ60068.1"/>
    </source>
</evidence>
<dbReference type="InterPro" id="IPR050349">
    <property type="entry name" value="WD_LIS1/nudF_dynein_reg"/>
</dbReference>
<feature type="repeat" description="WD" evidence="3">
    <location>
        <begin position="463"/>
        <end position="494"/>
    </location>
</feature>
<dbReference type="SMART" id="SM00320">
    <property type="entry name" value="WD40"/>
    <property type="match status" value="7"/>
</dbReference>
<dbReference type="OrthoDB" id="674604at2759"/>
<dbReference type="PROSITE" id="PS00678">
    <property type="entry name" value="WD_REPEATS_1"/>
    <property type="match status" value="2"/>
</dbReference>
<dbReference type="Pfam" id="PF00400">
    <property type="entry name" value="WD40"/>
    <property type="match status" value="6"/>
</dbReference>
<dbReference type="AlphaFoldDB" id="U6MAJ9"/>
<keyword evidence="1 3" id="KW-0853">WD repeat</keyword>
<proteinExistence type="predicted"/>
<dbReference type="CDD" id="cd00200">
    <property type="entry name" value="WD40"/>
    <property type="match status" value="1"/>
</dbReference>
<dbReference type="RefSeq" id="XP_013336713.1">
    <property type="nucleotide sequence ID" value="XM_013481259.1"/>
</dbReference>
<evidence type="ECO:0000256" key="1">
    <source>
        <dbReference type="ARBA" id="ARBA00022574"/>
    </source>
</evidence>
<evidence type="ECO:0000256" key="2">
    <source>
        <dbReference type="ARBA" id="ARBA00022737"/>
    </source>
</evidence>
<dbReference type="InterPro" id="IPR015943">
    <property type="entry name" value="WD40/YVTN_repeat-like_dom_sf"/>
</dbReference>
<dbReference type="InterPro" id="IPR036322">
    <property type="entry name" value="WD40_repeat_dom_sf"/>
</dbReference>
<dbReference type="PANTHER" id="PTHR44129">
    <property type="entry name" value="WD REPEAT-CONTAINING PROTEIN POP1"/>
    <property type="match status" value="1"/>
</dbReference>
<dbReference type="OMA" id="WHVATKE"/>